<dbReference type="NCBIfam" id="TIGR00231">
    <property type="entry name" value="small_GTP"/>
    <property type="match status" value="1"/>
</dbReference>
<reference evidence="7 8" key="1">
    <citation type="journal article" date="2007" name="Science">
        <title>The Chlamydomonas genome reveals the evolution of key animal and plant functions.</title>
        <authorList>
            <person name="Merchant S.S."/>
            <person name="Prochnik S.E."/>
            <person name="Vallon O."/>
            <person name="Harris E.H."/>
            <person name="Karpowicz S.J."/>
            <person name="Witman G.B."/>
            <person name="Terry A."/>
            <person name="Salamov A."/>
            <person name="Fritz-Laylin L.K."/>
            <person name="Marechal-Drouard L."/>
            <person name="Marshall W.F."/>
            <person name="Qu L.H."/>
            <person name="Nelson D.R."/>
            <person name="Sanderfoot A.A."/>
            <person name="Spalding M.H."/>
            <person name="Kapitonov V.V."/>
            <person name="Ren Q."/>
            <person name="Ferris P."/>
            <person name="Lindquist E."/>
            <person name="Shapiro H."/>
            <person name="Lucas S.M."/>
            <person name="Grimwood J."/>
            <person name="Schmutz J."/>
            <person name="Cardol P."/>
            <person name="Cerutti H."/>
            <person name="Chanfreau G."/>
            <person name="Chen C.L."/>
            <person name="Cognat V."/>
            <person name="Croft M.T."/>
            <person name="Dent R."/>
            <person name="Dutcher S."/>
            <person name="Fernandez E."/>
            <person name="Fukuzawa H."/>
            <person name="Gonzalez-Ballester D."/>
            <person name="Gonzalez-Halphen D."/>
            <person name="Hallmann A."/>
            <person name="Hanikenne M."/>
            <person name="Hippler M."/>
            <person name="Inwood W."/>
            <person name="Jabbari K."/>
            <person name="Kalanon M."/>
            <person name="Kuras R."/>
            <person name="Lefebvre P.A."/>
            <person name="Lemaire S.D."/>
            <person name="Lobanov A.V."/>
            <person name="Lohr M."/>
            <person name="Manuell A."/>
            <person name="Meier I."/>
            <person name="Mets L."/>
            <person name="Mittag M."/>
            <person name="Mittelmeier T."/>
            <person name="Moroney J.V."/>
            <person name="Moseley J."/>
            <person name="Napoli C."/>
            <person name="Nedelcu A.M."/>
            <person name="Niyogi K."/>
            <person name="Novoselov S.V."/>
            <person name="Paulsen I.T."/>
            <person name="Pazour G."/>
            <person name="Purton S."/>
            <person name="Ral J.P."/>
            <person name="Riano-Pachon D.M."/>
            <person name="Riekhof W."/>
            <person name="Rymarquis L."/>
            <person name="Schroda M."/>
            <person name="Stern D."/>
            <person name="Umen J."/>
            <person name="Willows R."/>
            <person name="Wilson N."/>
            <person name="Zimmer S.L."/>
            <person name="Allmer J."/>
            <person name="Balk J."/>
            <person name="Bisova K."/>
            <person name="Chen C.J."/>
            <person name="Elias M."/>
            <person name="Gendler K."/>
            <person name="Hauser C."/>
            <person name="Lamb M.R."/>
            <person name="Ledford H."/>
            <person name="Long J.C."/>
            <person name="Minagawa J."/>
            <person name="Page M.D."/>
            <person name="Pan J."/>
            <person name="Pootakham W."/>
            <person name="Roje S."/>
            <person name="Rose A."/>
            <person name="Stahlberg E."/>
            <person name="Terauchi A.M."/>
            <person name="Yang P."/>
            <person name="Ball S."/>
            <person name="Bowler C."/>
            <person name="Dieckmann C.L."/>
            <person name="Gladyshev V.N."/>
            <person name="Green P."/>
            <person name="Jorgensen R."/>
            <person name="Mayfield S."/>
            <person name="Mueller-Roeber B."/>
            <person name="Rajamani S."/>
            <person name="Sayre R.T."/>
            <person name="Brokstein P."/>
            <person name="Dubchak I."/>
            <person name="Goodstein D."/>
            <person name="Hornick L."/>
            <person name="Huang Y.W."/>
            <person name="Jhaveri J."/>
            <person name="Luo Y."/>
            <person name="Martinez D."/>
            <person name="Ngau W.C."/>
            <person name="Otillar B."/>
            <person name="Poliakov A."/>
            <person name="Porter A."/>
            <person name="Szajkowski L."/>
            <person name="Werner G."/>
            <person name="Zhou K."/>
            <person name="Grigoriev I.V."/>
            <person name="Rokhsar D.S."/>
            <person name="Grossman A.R."/>
        </authorList>
    </citation>
    <scope>NUCLEOTIDE SEQUENCE [LARGE SCALE GENOMIC DNA]</scope>
    <source>
        <strain evidence="8">CC-503</strain>
    </source>
</reference>
<feature type="region of interest" description="Disordered" evidence="4">
    <location>
        <begin position="128"/>
        <end position="159"/>
    </location>
</feature>
<dbReference type="PANTHER" id="PTHR43023">
    <property type="entry name" value="PROTEIN TRIGALACTOSYLDIACYLGLYCEROL 3, CHLOROPLASTIC"/>
    <property type="match status" value="1"/>
</dbReference>
<dbReference type="SUPFAM" id="SSF52540">
    <property type="entry name" value="P-loop containing nucleoside triphosphate hydrolases"/>
    <property type="match status" value="2"/>
</dbReference>
<evidence type="ECO:0000256" key="3">
    <source>
        <dbReference type="ARBA" id="ARBA00022840"/>
    </source>
</evidence>
<dbReference type="PANTHER" id="PTHR43023:SF3">
    <property type="entry name" value="PROTEIN TRIGALACTOSYLDIACYLGLYCEROL 3, CHLOROPLASTIC"/>
    <property type="match status" value="1"/>
</dbReference>
<dbReference type="InterPro" id="IPR006073">
    <property type="entry name" value="GTP-bd"/>
</dbReference>
<dbReference type="SMART" id="SM00382">
    <property type="entry name" value="AAA"/>
    <property type="match status" value="2"/>
</dbReference>
<dbReference type="RefSeq" id="XP_042915585.1">
    <property type="nucleotide sequence ID" value="XM_043070943.1"/>
</dbReference>
<dbReference type="PROSITE" id="PS00211">
    <property type="entry name" value="ABC_TRANSPORTER_1"/>
    <property type="match status" value="1"/>
</dbReference>
<evidence type="ECO:0000313" key="7">
    <source>
        <dbReference type="EMBL" id="PNW71540.1"/>
    </source>
</evidence>
<dbReference type="PROSITE" id="PS51712">
    <property type="entry name" value="G_ENGA"/>
    <property type="match status" value="1"/>
</dbReference>
<proteinExistence type="predicted"/>
<dbReference type="InterPro" id="IPR027417">
    <property type="entry name" value="P-loop_NTPase"/>
</dbReference>
<sequence>MQSGILGSLSSRPPCLAPRTARPVVVAPVSAPASAAAAHKSSLQQPRGSVRVQSSIEFVESISKEEAAKFDRIAASLIAKLDNVQDFDQDEAEEGEEDSELVPFGASAAQVAARQARLAQLRSSGVTGSSAAAAGAGDGGLSLSDGPDGAYTPRNKRRRKIPDEALPKVAIVGRPNVGKSALFNRIAGASVAVVFDQPGVTRDRLYTRAFWGDKEFVMIDTGGLMSDATRLPPDVRQAAMRSISAEGLPEAIERQAAAGVAEADTVILLVDGQAGLQPGDEEILSWLRSNHPSKSLLLAVNKCENVAKADQMVAEFWSTGLEPHAVSAISGTGTGEMLDVLAKMLPPPTGAEQDDDPDRPLAVAIVGRPNVVASTSAPSSSPRVVAGSARPCHARTSQFRHSQCTRLRASVAEGQSVVTAPSFVVPGEAEEDTLIEFIDVHKSFGDKPILRGATFKIRRGEAVGIIGASGTGKSTTLRLAAGLLQPDKGIVKIQGKQRKGLLSDDNESESHLRVGMVFQNAALFDSLTVGENVGFLLYEHSTLPEKKIRELVADSLGKVGLRGVEDLYPAELSGGMKKRVALARAVVSDVRTDVEQVIMYDEPTAGLDPVASTVVEDLMRSLHAQATETMLDGKPSGISSYIVVTHQHSTIRRAVDRIIFLHQGKVVWEGSVKEFDTTDEPIVRQFAEGSLEGPISYV</sequence>
<dbReference type="FunFam" id="3.40.50.300:FF:001185">
    <property type="entry name" value="GTPase Der"/>
    <property type="match status" value="1"/>
</dbReference>
<keyword evidence="3" id="KW-0067">ATP-binding</keyword>
<dbReference type="GeneID" id="66056555"/>
<dbReference type="Pfam" id="PF00005">
    <property type="entry name" value="ABC_tran"/>
    <property type="match status" value="1"/>
</dbReference>
<dbReference type="InterPro" id="IPR017871">
    <property type="entry name" value="ABC_transporter-like_CS"/>
</dbReference>
<organism evidence="7 8">
    <name type="scientific">Chlamydomonas reinhardtii</name>
    <name type="common">Chlamydomonas smithii</name>
    <dbReference type="NCBI Taxonomy" id="3055"/>
    <lineage>
        <taxon>Eukaryota</taxon>
        <taxon>Viridiplantae</taxon>
        <taxon>Chlorophyta</taxon>
        <taxon>core chlorophytes</taxon>
        <taxon>Chlorophyceae</taxon>
        <taxon>CS clade</taxon>
        <taxon>Chlamydomonadales</taxon>
        <taxon>Chlamydomonadaceae</taxon>
        <taxon>Chlamydomonas</taxon>
    </lineage>
</organism>
<protein>
    <submittedName>
        <fullName evidence="7">Uncharacterized protein</fullName>
    </submittedName>
</protein>
<feature type="domain" description="EngA-type G" evidence="6">
    <location>
        <begin position="167"/>
        <end position="349"/>
    </location>
</feature>
<keyword evidence="8" id="KW-1185">Reference proteome</keyword>
<accession>A0A2K3CTC6</accession>
<dbReference type="GO" id="GO:0005524">
    <property type="term" value="F:ATP binding"/>
    <property type="evidence" value="ECO:0007669"/>
    <property type="project" value="UniProtKB-KW"/>
</dbReference>
<evidence type="ECO:0000256" key="2">
    <source>
        <dbReference type="ARBA" id="ARBA00022741"/>
    </source>
</evidence>
<dbReference type="InterPro" id="IPR005225">
    <property type="entry name" value="Small_GTP-bd"/>
</dbReference>
<dbReference type="PRINTS" id="PR00326">
    <property type="entry name" value="GTP1OBG"/>
</dbReference>
<dbReference type="GO" id="GO:0016887">
    <property type="term" value="F:ATP hydrolysis activity"/>
    <property type="evidence" value="ECO:0007669"/>
    <property type="project" value="InterPro"/>
</dbReference>
<evidence type="ECO:0000256" key="1">
    <source>
        <dbReference type="ARBA" id="ARBA00022448"/>
    </source>
</evidence>
<dbReference type="CDD" id="cd01894">
    <property type="entry name" value="EngA1"/>
    <property type="match status" value="1"/>
</dbReference>
<dbReference type="Gene3D" id="3.40.50.300">
    <property type="entry name" value="P-loop containing nucleotide triphosphate hydrolases"/>
    <property type="match status" value="2"/>
</dbReference>
<dbReference type="AlphaFoldDB" id="A0A2K3CTC6"/>
<dbReference type="InterPro" id="IPR003439">
    <property type="entry name" value="ABC_transporter-like_ATP-bd"/>
</dbReference>
<dbReference type="FunCoup" id="A0A2K3CTC6">
    <property type="interactions" value="335"/>
</dbReference>
<dbReference type="STRING" id="3055.A0A2K3CTC6"/>
<dbReference type="CDD" id="cd03261">
    <property type="entry name" value="ABC_Org_Solvent_Resistant"/>
    <property type="match status" value="1"/>
</dbReference>
<feature type="domain" description="ABC transporter" evidence="5">
    <location>
        <begin position="435"/>
        <end position="688"/>
    </location>
</feature>
<dbReference type="OrthoDB" id="6500128at2759"/>
<gene>
    <name evidence="7" type="ORF">CHLRE_16g658526v5</name>
</gene>
<dbReference type="InParanoid" id="A0A2K3CTC6"/>
<dbReference type="InterPro" id="IPR031166">
    <property type="entry name" value="G_ENGA"/>
</dbReference>
<keyword evidence="1" id="KW-0813">Transport</keyword>
<evidence type="ECO:0000259" key="6">
    <source>
        <dbReference type="PROSITE" id="PS51712"/>
    </source>
</evidence>
<dbReference type="Gramene" id="PNW71540">
    <property type="protein sequence ID" value="PNW71540"/>
    <property type="gene ID" value="CHLRE_16g658526v5"/>
</dbReference>
<dbReference type="Pfam" id="PF01926">
    <property type="entry name" value="MMR_HSR1"/>
    <property type="match status" value="1"/>
</dbReference>
<dbReference type="EMBL" id="CM008977">
    <property type="protein sequence ID" value="PNW71540.1"/>
    <property type="molecule type" value="Genomic_DNA"/>
</dbReference>
<dbReference type="KEGG" id="cre:CHLRE_16g658526v5"/>
<name>A0A2K3CTC6_CHLRE</name>
<evidence type="ECO:0000259" key="5">
    <source>
        <dbReference type="PROSITE" id="PS50893"/>
    </source>
</evidence>
<dbReference type="InterPro" id="IPR003593">
    <property type="entry name" value="AAA+_ATPase"/>
</dbReference>
<evidence type="ECO:0000256" key="4">
    <source>
        <dbReference type="SAM" id="MobiDB-lite"/>
    </source>
</evidence>
<evidence type="ECO:0000313" key="8">
    <source>
        <dbReference type="Proteomes" id="UP000006906"/>
    </source>
</evidence>
<feature type="compositionally biased region" description="Low complexity" evidence="4">
    <location>
        <begin position="128"/>
        <end position="150"/>
    </location>
</feature>
<dbReference type="Proteomes" id="UP000006906">
    <property type="component" value="Chromosome 16"/>
</dbReference>
<dbReference type="GO" id="GO:0005525">
    <property type="term" value="F:GTP binding"/>
    <property type="evidence" value="ECO:0007669"/>
    <property type="project" value="InterPro"/>
</dbReference>
<dbReference type="PROSITE" id="PS50893">
    <property type="entry name" value="ABC_TRANSPORTER_2"/>
    <property type="match status" value="1"/>
</dbReference>
<keyword evidence="2" id="KW-0547">Nucleotide-binding</keyword>